<dbReference type="AlphaFoldDB" id="A0A6V8Q3K2"/>
<name>A0A6V8Q3K2_9ACTN</name>
<dbReference type="Proteomes" id="UP000561271">
    <property type="component" value="Unassembled WGS sequence"/>
</dbReference>
<proteinExistence type="predicted"/>
<feature type="non-terminal residue" evidence="1">
    <location>
        <position position="27"/>
    </location>
</feature>
<evidence type="ECO:0000313" key="2">
    <source>
        <dbReference type="Proteomes" id="UP000561271"/>
    </source>
</evidence>
<gene>
    <name evidence="1" type="ORF">HKBW3S44_01636</name>
</gene>
<accession>A0A6V8Q3K2</accession>
<sequence length="27" mass="3040">MHISKVHVLAVTGRTDVVVHKLGDDRR</sequence>
<reference evidence="1 2" key="1">
    <citation type="journal article" date="2020" name="Front. Microbiol.">
        <title>Single-cell genomics of novel Actinobacteria with the Wood-Ljungdahl pathway discovered in a serpentinizing system.</title>
        <authorList>
            <person name="Merino N."/>
            <person name="Kawai M."/>
            <person name="Boyd E.S."/>
            <person name="Colman D.R."/>
            <person name="McGlynn S.E."/>
            <person name="Nealson K.H."/>
            <person name="Kurokawa K."/>
            <person name="Hongoh Y."/>
        </authorList>
    </citation>
    <scope>NUCLEOTIDE SEQUENCE [LARGE SCALE GENOMIC DNA]</scope>
    <source>
        <strain evidence="1 2">S44</strain>
    </source>
</reference>
<protein>
    <submittedName>
        <fullName evidence="1">Uncharacterized protein</fullName>
    </submittedName>
</protein>
<dbReference type="EMBL" id="BLSC01000239">
    <property type="protein sequence ID" value="GFP37956.1"/>
    <property type="molecule type" value="Genomic_DNA"/>
</dbReference>
<comment type="caution">
    <text evidence="1">The sequence shown here is derived from an EMBL/GenBank/DDBJ whole genome shotgun (WGS) entry which is preliminary data.</text>
</comment>
<evidence type="ECO:0000313" key="1">
    <source>
        <dbReference type="EMBL" id="GFP37956.1"/>
    </source>
</evidence>
<organism evidence="1 2">
    <name type="scientific">Candidatus Hakubella thermalkaliphila</name>
    <dbReference type="NCBI Taxonomy" id="2754717"/>
    <lineage>
        <taxon>Bacteria</taxon>
        <taxon>Bacillati</taxon>
        <taxon>Actinomycetota</taxon>
        <taxon>Actinomycetota incertae sedis</taxon>
        <taxon>Candidatus Hakubellales</taxon>
        <taxon>Candidatus Hakubellaceae</taxon>
        <taxon>Candidatus Hakubella</taxon>
    </lineage>
</organism>